<dbReference type="SUPFAM" id="SSF47862">
    <property type="entry name" value="Saposin"/>
    <property type="match status" value="1"/>
</dbReference>
<feature type="chain" id="PRO_5043598269" description="Saposin B-type domain-containing protein" evidence="2">
    <location>
        <begin position="23"/>
        <end position="144"/>
    </location>
</feature>
<dbReference type="InterPro" id="IPR011001">
    <property type="entry name" value="Saposin-like"/>
</dbReference>
<keyword evidence="1" id="KW-1015">Disulfide bond</keyword>
<comment type="caution">
    <text evidence="4">The sequence shown here is derived from an EMBL/GenBank/DDBJ whole genome shotgun (WGS) entry which is preliminary data.</text>
</comment>
<proteinExistence type="predicted"/>
<dbReference type="PROSITE" id="PS50015">
    <property type="entry name" value="SAP_B"/>
    <property type="match status" value="1"/>
</dbReference>
<dbReference type="AlphaFoldDB" id="A0AAW1QB26"/>
<keyword evidence="5" id="KW-1185">Reference proteome</keyword>
<sequence length="144" mass="15928">MRGGTLLISLALVAALWQQLVASTGLSCQECLLVAKVLEAELVKLEPHHTQPPHPDIAGQPKPKRQMTHPRSEVQIFNTLETLCDKLPASGPQLVEGCAWLVEQYRDPLENRIYADGLEHVRRVLCTDLAGLCRSHALYDSGEL</sequence>
<evidence type="ECO:0000256" key="1">
    <source>
        <dbReference type="ARBA" id="ARBA00023157"/>
    </source>
</evidence>
<feature type="domain" description="Saposin B-type" evidence="3">
    <location>
        <begin position="24"/>
        <end position="137"/>
    </location>
</feature>
<organism evidence="4 5">
    <name type="scientific">[Myrmecia] bisecta</name>
    <dbReference type="NCBI Taxonomy" id="41462"/>
    <lineage>
        <taxon>Eukaryota</taxon>
        <taxon>Viridiplantae</taxon>
        <taxon>Chlorophyta</taxon>
        <taxon>core chlorophytes</taxon>
        <taxon>Trebouxiophyceae</taxon>
        <taxon>Trebouxiales</taxon>
        <taxon>Trebouxiaceae</taxon>
        <taxon>Myrmecia</taxon>
    </lineage>
</organism>
<dbReference type="Gene3D" id="1.10.225.10">
    <property type="entry name" value="Saposin-like"/>
    <property type="match status" value="1"/>
</dbReference>
<gene>
    <name evidence="4" type="ORF">WJX72_010276</name>
</gene>
<evidence type="ECO:0000259" key="3">
    <source>
        <dbReference type="PROSITE" id="PS50015"/>
    </source>
</evidence>
<evidence type="ECO:0000313" key="5">
    <source>
        <dbReference type="Proteomes" id="UP001489004"/>
    </source>
</evidence>
<dbReference type="Proteomes" id="UP001489004">
    <property type="component" value="Unassembled WGS sequence"/>
</dbReference>
<evidence type="ECO:0000256" key="2">
    <source>
        <dbReference type="SAM" id="SignalP"/>
    </source>
</evidence>
<reference evidence="4 5" key="1">
    <citation type="journal article" date="2024" name="Nat. Commun.">
        <title>Phylogenomics reveals the evolutionary origins of lichenization in chlorophyte algae.</title>
        <authorList>
            <person name="Puginier C."/>
            <person name="Libourel C."/>
            <person name="Otte J."/>
            <person name="Skaloud P."/>
            <person name="Haon M."/>
            <person name="Grisel S."/>
            <person name="Petersen M."/>
            <person name="Berrin J.G."/>
            <person name="Delaux P.M."/>
            <person name="Dal Grande F."/>
            <person name="Keller J."/>
        </authorList>
    </citation>
    <scope>NUCLEOTIDE SEQUENCE [LARGE SCALE GENOMIC DNA]</scope>
    <source>
        <strain evidence="4 5">SAG 2043</strain>
    </source>
</reference>
<dbReference type="EMBL" id="JALJOR010000004">
    <property type="protein sequence ID" value="KAK9818300.1"/>
    <property type="molecule type" value="Genomic_DNA"/>
</dbReference>
<keyword evidence="2" id="KW-0732">Signal</keyword>
<evidence type="ECO:0000313" key="4">
    <source>
        <dbReference type="EMBL" id="KAK9818300.1"/>
    </source>
</evidence>
<dbReference type="InterPro" id="IPR008139">
    <property type="entry name" value="SaposinB_dom"/>
</dbReference>
<name>A0AAW1QB26_9CHLO</name>
<protein>
    <recommendedName>
        <fullName evidence="3">Saposin B-type domain-containing protein</fullName>
    </recommendedName>
</protein>
<accession>A0AAW1QB26</accession>
<dbReference type="PROSITE" id="PS51257">
    <property type="entry name" value="PROKAR_LIPOPROTEIN"/>
    <property type="match status" value="1"/>
</dbReference>
<feature type="signal peptide" evidence="2">
    <location>
        <begin position="1"/>
        <end position="22"/>
    </location>
</feature>